<evidence type="ECO:0000313" key="3">
    <source>
        <dbReference type="Proteomes" id="UP000472372"/>
    </source>
</evidence>
<gene>
    <name evidence="2" type="ORF">PTTW11_11001</name>
</gene>
<feature type="compositionally biased region" description="Low complexity" evidence="1">
    <location>
        <begin position="15"/>
        <end position="24"/>
    </location>
</feature>
<proteinExistence type="predicted"/>
<feature type="compositionally biased region" description="Pro residues" evidence="1">
    <location>
        <begin position="25"/>
        <end position="38"/>
    </location>
</feature>
<feature type="region of interest" description="Disordered" evidence="1">
    <location>
        <begin position="99"/>
        <end position="129"/>
    </location>
</feature>
<sequence length="437" mass="49492">MKRFPNPFHSHRPRPLTTTTTTPAAAPPGPPTPPPSTPTLPSGASSIQNYVCEARRQIEWLQGRLDSAADMGQVNEIKRALKGVHRGLEKVHVEQCAGQGEEVGDEVQGVGFPTSGEDERQPRAKSRRRYLDGDVGEELYLMSGALPVEHDTRSIPARASSPDLLAETPRKLSIVETNPEQIPQPRHEVKRRLQHEEDNSSFELLEPDTVRRGSCNGFMITEMTMRGLQDASFVLPYLHYMKIHELRWLKEWLVHTGHITQSQPVSRMEKMLLCMQVLQSGCRYEAVAVIHSRSPRQVKAACNEVMQGLLHWHALTVRERDVGDQAKLLVLWGIWDRYCASDGRAGLYFGFNWTHVAKVLVALNLYMGRWRMQGRFATDGPAFAWGSFFELEETGGTETEEEHQLCSDVDDESFEAEAPSVHVTRRRMPRDRVQAER</sequence>
<dbReference type="Proteomes" id="UP000472372">
    <property type="component" value="Chromosome 12"/>
</dbReference>
<protein>
    <submittedName>
        <fullName evidence="2">Uncharacterized protein</fullName>
    </submittedName>
</protein>
<organism evidence="2 3">
    <name type="scientific">Pyrenophora teres f. teres</name>
    <dbReference type="NCBI Taxonomy" id="97479"/>
    <lineage>
        <taxon>Eukaryota</taxon>
        <taxon>Fungi</taxon>
        <taxon>Dikarya</taxon>
        <taxon>Ascomycota</taxon>
        <taxon>Pezizomycotina</taxon>
        <taxon>Dothideomycetes</taxon>
        <taxon>Pleosporomycetidae</taxon>
        <taxon>Pleosporales</taxon>
        <taxon>Pleosporineae</taxon>
        <taxon>Pleosporaceae</taxon>
        <taxon>Pyrenophora</taxon>
    </lineage>
</organism>
<feature type="region of interest" description="Disordered" evidence="1">
    <location>
        <begin position="1"/>
        <end position="46"/>
    </location>
</feature>
<dbReference type="EMBL" id="HG992988">
    <property type="protein sequence ID" value="CAE7218157.1"/>
    <property type="molecule type" value="Genomic_DNA"/>
</dbReference>
<name>A0A6S6WFE8_9PLEO</name>
<evidence type="ECO:0000256" key="1">
    <source>
        <dbReference type="SAM" id="MobiDB-lite"/>
    </source>
</evidence>
<feature type="compositionally biased region" description="Basic residues" evidence="1">
    <location>
        <begin position="1"/>
        <end position="14"/>
    </location>
</feature>
<evidence type="ECO:0000313" key="2">
    <source>
        <dbReference type="EMBL" id="CAE7218157.1"/>
    </source>
</evidence>
<reference evidence="2" key="1">
    <citation type="submission" date="2021-02" db="EMBL/GenBank/DDBJ databases">
        <authorList>
            <person name="Syme A R."/>
            <person name="Syme A R."/>
            <person name="Moolhuijzen P."/>
        </authorList>
    </citation>
    <scope>NUCLEOTIDE SEQUENCE</scope>
    <source>
        <strain evidence="2">W1-1</strain>
    </source>
</reference>
<accession>A0A6S6WFE8</accession>
<dbReference type="AlphaFoldDB" id="A0A6S6WFE8"/>